<dbReference type="AlphaFoldDB" id="A0A8H6ZE01"/>
<proteinExistence type="predicted"/>
<evidence type="ECO:0000313" key="2">
    <source>
        <dbReference type="EMBL" id="KAF7377280.1"/>
    </source>
</evidence>
<dbReference type="Proteomes" id="UP000623467">
    <property type="component" value="Unassembled WGS sequence"/>
</dbReference>
<gene>
    <name evidence="2" type="ORF">MSAN_00148300</name>
</gene>
<protein>
    <submittedName>
        <fullName evidence="2">C2H2-type domain-containing protein</fullName>
    </submittedName>
</protein>
<name>A0A8H6ZE01_9AGAR</name>
<keyword evidence="3" id="KW-1185">Reference proteome</keyword>
<dbReference type="Gene3D" id="3.30.160.60">
    <property type="entry name" value="Classic Zinc Finger"/>
    <property type="match status" value="1"/>
</dbReference>
<dbReference type="EMBL" id="JACAZH010000001">
    <property type="protein sequence ID" value="KAF7377280.1"/>
    <property type="molecule type" value="Genomic_DNA"/>
</dbReference>
<comment type="caution">
    <text evidence="2">The sequence shown here is derived from an EMBL/GenBank/DDBJ whole genome shotgun (WGS) entry which is preliminary data.</text>
</comment>
<evidence type="ECO:0000313" key="3">
    <source>
        <dbReference type="Proteomes" id="UP000623467"/>
    </source>
</evidence>
<feature type="region of interest" description="Disordered" evidence="1">
    <location>
        <begin position="169"/>
        <end position="188"/>
    </location>
</feature>
<accession>A0A8H6ZE01</accession>
<evidence type="ECO:0000256" key="1">
    <source>
        <dbReference type="SAM" id="MobiDB-lite"/>
    </source>
</evidence>
<feature type="compositionally biased region" description="Acidic residues" evidence="1">
    <location>
        <begin position="128"/>
        <end position="144"/>
    </location>
</feature>
<feature type="region of interest" description="Disordered" evidence="1">
    <location>
        <begin position="119"/>
        <end position="146"/>
    </location>
</feature>
<dbReference type="OrthoDB" id="3176823at2759"/>
<organism evidence="2 3">
    <name type="scientific">Mycena sanguinolenta</name>
    <dbReference type="NCBI Taxonomy" id="230812"/>
    <lineage>
        <taxon>Eukaryota</taxon>
        <taxon>Fungi</taxon>
        <taxon>Dikarya</taxon>
        <taxon>Basidiomycota</taxon>
        <taxon>Agaricomycotina</taxon>
        <taxon>Agaricomycetes</taxon>
        <taxon>Agaricomycetidae</taxon>
        <taxon>Agaricales</taxon>
        <taxon>Marasmiineae</taxon>
        <taxon>Mycenaceae</taxon>
        <taxon>Mycena</taxon>
    </lineage>
</organism>
<reference evidence="2" key="1">
    <citation type="submission" date="2020-05" db="EMBL/GenBank/DDBJ databases">
        <title>Mycena genomes resolve the evolution of fungal bioluminescence.</title>
        <authorList>
            <person name="Tsai I.J."/>
        </authorList>
    </citation>
    <scope>NUCLEOTIDE SEQUENCE</scope>
    <source>
        <strain evidence="2">160909Yilan</strain>
    </source>
</reference>
<sequence>MSSESPRIAFHFLPGNLPLSNGVSGIPELDDVLFGPMSFGPPAGDATIDATPEKQTSYIWDMSHSVEEIFEDLHACCATQAPSHPLALPERPFYPFDPAEVADTPDVVMSEAFDTPSVASVPPAAWQEIEESDESSSEYSESDDDIFRSDSYYDPIDMCTLPQSSPLSLAGYSTPPSSPSPSLASTSSPITLTLSSPFPLAESQTPVVSSFSPSPDLTIAAAADQNLPPPADSANVPSRFWYLLHLGCKRHGARVHCYKCSRTTKRFADMERHVLIHNRAECEVKCEGCPWSFARCDALERHLKSPSRPDGKRHISPARRAFLAIFETLEEVVSKRAACDYANRKAVERLNKELAHMFESHFKAHEA</sequence>